<feature type="region of interest" description="Disordered" evidence="1">
    <location>
        <begin position="330"/>
        <end position="354"/>
    </location>
</feature>
<name>A0A426JLW1_9PSEU</name>
<gene>
    <name evidence="3" type="ORF">EIL87_20865</name>
</gene>
<feature type="domain" description="NAD-dependent epimerase/dehydratase" evidence="2">
    <location>
        <begin position="11"/>
        <end position="240"/>
    </location>
</feature>
<dbReference type="PANTHER" id="PTHR48079:SF6">
    <property type="entry name" value="NAD(P)-BINDING DOMAIN-CONTAINING PROTEIN-RELATED"/>
    <property type="match status" value="1"/>
</dbReference>
<organism evidence="3 4">
    <name type="scientific">Saccharopolyspora rhizosphaerae</name>
    <dbReference type="NCBI Taxonomy" id="2492662"/>
    <lineage>
        <taxon>Bacteria</taxon>
        <taxon>Bacillati</taxon>
        <taxon>Actinomycetota</taxon>
        <taxon>Actinomycetes</taxon>
        <taxon>Pseudonocardiales</taxon>
        <taxon>Pseudonocardiaceae</taxon>
        <taxon>Saccharopolyspora</taxon>
    </lineage>
</organism>
<sequence length="354" mass="38869">MASTGDTRRVAIVGATGNVGTSVMGALRQDPDVEITAMSRRQPPPLGTDVRWERTDICQDDLVGRFADVDTVVHLAWLFQPTHDPVTTWRNNALGSIRVFEAAAAAGVRSVVYASSIGAYSPGRGRQPVNESWPTHGYPTSAYSREKAYLERYLDAFERRHPDIRVVRMRMAFCFKPQSAEEQRRLFIGPFLPNRLARPELLSAFPLPAGLRFQAVHSEDVGEAYRLAVRSELSGAFNIAAEPLIDASVLGELLGARPVPVPPRLVRGALSAAWHLHLVPASPQLFDTFMRLPVMDTSRAQVELAWNPKRSSTTAIAEFLLGLRAATGHDTPPLQSPIPGGRLQELRTGVGERP</sequence>
<dbReference type="OrthoDB" id="3338687at2"/>
<accession>A0A426JLW1</accession>
<protein>
    <submittedName>
        <fullName evidence="3">NAD-dependent epimerase/dehydratase family protein</fullName>
    </submittedName>
</protein>
<dbReference type="InterPro" id="IPR036291">
    <property type="entry name" value="NAD(P)-bd_dom_sf"/>
</dbReference>
<proteinExistence type="predicted"/>
<dbReference type="GO" id="GO:0005737">
    <property type="term" value="C:cytoplasm"/>
    <property type="evidence" value="ECO:0007669"/>
    <property type="project" value="TreeGrafter"/>
</dbReference>
<evidence type="ECO:0000259" key="2">
    <source>
        <dbReference type="Pfam" id="PF01370"/>
    </source>
</evidence>
<dbReference type="RefSeq" id="WP_125092266.1">
    <property type="nucleotide sequence ID" value="NZ_RSAA01000020.1"/>
</dbReference>
<reference evidence="3 4" key="1">
    <citation type="submission" date="2018-11" db="EMBL/GenBank/DDBJ databases">
        <title>Saccharopolyspora rhizosphaerae sp. nov., an actinomycete isolated from rhizosphere soil in Thailand.</title>
        <authorList>
            <person name="Intra B."/>
            <person name="Euanorasetr J."/>
            <person name="Take A."/>
            <person name="Inahashi Y."/>
            <person name="Mori M."/>
            <person name="Panbangred W."/>
            <person name="Matsumoto A."/>
        </authorList>
    </citation>
    <scope>NUCLEOTIDE SEQUENCE [LARGE SCALE GENOMIC DNA]</scope>
    <source>
        <strain evidence="3 4">H219</strain>
    </source>
</reference>
<dbReference type="Pfam" id="PF01370">
    <property type="entry name" value="Epimerase"/>
    <property type="match status" value="1"/>
</dbReference>
<comment type="caution">
    <text evidence="3">The sequence shown here is derived from an EMBL/GenBank/DDBJ whole genome shotgun (WGS) entry which is preliminary data.</text>
</comment>
<evidence type="ECO:0000256" key="1">
    <source>
        <dbReference type="SAM" id="MobiDB-lite"/>
    </source>
</evidence>
<evidence type="ECO:0000313" key="4">
    <source>
        <dbReference type="Proteomes" id="UP000274515"/>
    </source>
</evidence>
<keyword evidence="4" id="KW-1185">Reference proteome</keyword>
<dbReference type="PANTHER" id="PTHR48079">
    <property type="entry name" value="PROTEIN YEEZ"/>
    <property type="match status" value="1"/>
</dbReference>
<dbReference type="AlphaFoldDB" id="A0A426JLW1"/>
<dbReference type="InterPro" id="IPR001509">
    <property type="entry name" value="Epimerase_deHydtase"/>
</dbReference>
<evidence type="ECO:0000313" key="3">
    <source>
        <dbReference type="EMBL" id="RRO14198.1"/>
    </source>
</evidence>
<dbReference type="Gene3D" id="3.40.50.720">
    <property type="entry name" value="NAD(P)-binding Rossmann-like Domain"/>
    <property type="match status" value="1"/>
</dbReference>
<dbReference type="InterPro" id="IPR051783">
    <property type="entry name" value="NAD(P)-dependent_oxidoreduct"/>
</dbReference>
<dbReference type="Proteomes" id="UP000274515">
    <property type="component" value="Unassembled WGS sequence"/>
</dbReference>
<dbReference type="EMBL" id="RSAA01000020">
    <property type="protein sequence ID" value="RRO14198.1"/>
    <property type="molecule type" value="Genomic_DNA"/>
</dbReference>
<dbReference type="SUPFAM" id="SSF51735">
    <property type="entry name" value="NAD(P)-binding Rossmann-fold domains"/>
    <property type="match status" value="1"/>
</dbReference>
<dbReference type="GO" id="GO:0004029">
    <property type="term" value="F:aldehyde dehydrogenase (NAD+) activity"/>
    <property type="evidence" value="ECO:0007669"/>
    <property type="project" value="TreeGrafter"/>
</dbReference>